<dbReference type="GO" id="GO:0016462">
    <property type="term" value="F:pyrophosphatase activity"/>
    <property type="evidence" value="ECO:0007669"/>
    <property type="project" value="UniProtKB-ARBA"/>
</dbReference>
<evidence type="ECO:0000259" key="3">
    <source>
        <dbReference type="PROSITE" id="PS51462"/>
    </source>
</evidence>
<dbReference type="InterPro" id="IPR020476">
    <property type="entry name" value="Nudix_hydrolase"/>
</dbReference>
<organism evidence="4">
    <name type="scientific">Calcidiscus leptoporus</name>
    <dbReference type="NCBI Taxonomy" id="127549"/>
    <lineage>
        <taxon>Eukaryota</taxon>
        <taxon>Haptista</taxon>
        <taxon>Haptophyta</taxon>
        <taxon>Prymnesiophyceae</taxon>
        <taxon>Coccolithales</taxon>
        <taxon>Calcidiscaceae</taxon>
        <taxon>Calcidiscus</taxon>
    </lineage>
</organism>
<comment type="similarity">
    <text evidence="2">Belongs to the Nudix hydrolase family.</text>
</comment>
<dbReference type="InterPro" id="IPR020084">
    <property type="entry name" value="NUDIX_hydrolase_CS"/>
</dbReference>
<dbReference type="PROSITE" id="PS00893">
    <property type="entry name" value="NUDIX_BOX"/>
    <property type="match status" value="1"/>
</dbReference>
<feature type="domain" description="Nudix hydrolase" evidence="3">
    <location>
        <begin position="75"/>
        <end position="217"/>
    </location>
</feature>
<dbReference type="GO" id="GO:0019693">
    <property type="term" value="P:ribose phosphate metabolic process"/>
    <property type="evidence" value="ECO:0007669"/>
    <property type="project" value="TreeGrafter"/>
</dbReference>
<dbReference type="Gene3D" id="3.90.79.10">
    <property type="entry name" value="Nucleoside Triphosphate Pyrophosphohydrolase"/>
    <property type="match status" value="1"/>
</dbReference>
<sequence length="230" mass="24846">MFRRAARLAATLGTAGATVAHVTACQRAEQLPRVRAVDDVASTRWLKLQTITYEDSCGKMRKWDMAVRTTKKKGAGADAVAIMALLRSASAPGELHTILVRQFRPPVEKTTLELPAGLIDPGESAEEAALRELREETGFVGSARSCTGPLALSPGLTNESVQIVVVDVDLDAPENQQPEQRLEETESIQVQLVSLSKLHETLQAAEAEGLMVFMALYALADGIKMGYAMK</sequence>
<dbReference type="PROSITE" id="PS51462">
    <property type="entry name" value="NUDIX"/>
    <property type="match status" value="1"/>
</dbReference>
<dbReference type="CDD" id="cd18888">
    <property type="entry name" value="NUDIX_ADPRase_Nudt5"/>
    <property type="match status" value="1"/>
</dbReference>
<evidence type="ECO:0000313" key="4">
    <source>
        <dbReference type="EMBL" id="CAD8536141.1"/>
    </source>
</evidence>
<keyword evidence="1 2" id="KW-0378">Hydrolase</keyword>
<reference evidence="4" key="1">
    <citation type="submission" date="2021-01" db="EMBL/GenBank/DDBJ databases">
        <authorList>
            <person name="Corre E."/>
            <person name="Pelletier E."/>
            <person name="Niang G."/>
            <person name="Scheremetjew M."/>
            <person name="Finn R."/>
            <person name="Kale V."/>
            <person name="Holt S."/>
            <person name="Cochrane G."/>
            <person name="Meng A."/>
            <person name="Brown T."/>
            <person name="Cohen L."/>
        </authorList>
    </citation>
    <scope>NUCLEOTIDE SEQUENCE</scope>
    <source>
        <strain evidence="4">RCC1130</strain>
    </source>
</reference>
<gene>
    <name evidence="4" type="ORF">CLEP1334_LOCUS11421</name>
</gene>
<evidence type="ECO:0000256" key="1">
    <source>
        <dbReference type="ARBA" id="ARBA00022801"/>
    </source>
</evidence>
<dbReference type="AlphaFoldDB" id="A0A7S0IYY5"/>
<dbReference type="SUPFAM" id="SSF55811">
    <property type="entry name" value="Nudix"/>
    <property type="match status" value="1"/>
</dbReference>
<dbReference type="EMBL" id="HBER01022848">
    <property type="protein sequence ID" value="CAD8536141.1"/>
    <property type="molecule type" value="Transcribed_RNA"/>
</dbReference>
<accession>A0A7S0IYY5</accession>
<dbReference type="Pfam" id="PF00293">
    <property type="entry name" value="NUDIX"/>
    <property type="match status" value="1"/>
</dbReference>
<proteinExistence type="inferred from homology"/>
<protein>
    <recommendedName>
        <fullName evidence="3">Nudix hydrolase domain-containing protein</fullName>
    </recommendedName>
</protein>
<dbReference type="PANTHER" id="PTHR11839:SF22">
    <property type="entry name" value="NUDIX HYDROLASE 26, CHLOROPLASTIC"/>
    <property type="match status" value="1"/>
</dbReference>
<evidence type="ECO:0000256" key="2">
    <source>
        <dbReference type="RuleBase" id="RU003476"/>
    </source>
</evidence>
<dbReference type="InterPro" id="IPR000086">
    <property type="entry name" value="NUDIX_hydrolase_dom"/>
</dbReference>
<dbReference type="PANTHER" id="PTHR11839">
    <property type="entry name" value="UDP/ADP-SUGAR PYROPHOSPHATASE"/>
    <property type="match status" value="1"/>
</dbReference>
<dbReference type="PRINTS" id="PR00502">
    <property type="entry name" value="NUDIXFAMILY"/>
</dbReference>
<dbReference type="InterPro" id="IPR015797">
    <property type="entry name" value="NUDIX_hydrolase-like_dom_sf"/>
</dbReference>
<dbReference type="GO" id="GO:0006753">
    <property type="term" value="P:nucleoside phosphate metabolic process"/>
    <property type="evidence" value="ECO:0007669"/>
    <property type="project" value="TreeGrafter"/>
</dbReference>
<name>A0A7S0IYY5_9EUKA</name>